<gene>
    <name evidence="5" type="ORF">ACFSAH_00940</name>
</gene>
<keyword evidence="6" id="KW-1185">Reference proteome</keyword>
<comment type="cofactor">
    <cofactor evidence="1 4">
        <name>a divalent metal cation</name>
        <dbReference type="ChEBI" id="CHEBI:60240"/>
    </cofactor>
</comment>
<comment type="caution">
    <text evidence="5">The sequence shown here is derived from an EMBL/GenBank/DDBJ whole genome shotgun (WGS) entry which is preliminary data.</text>
</comment>
<evidence type="ECO:0000256" key="2">
    <source>
        <dbReference type="ARBA" id="ARBA00022801"/>
    </source>
</evidence>
<feature type="site" description="Important for substrate specificity" evidence="4">
    <location>
        <position position="12"/>
    </location>
</feature>
<comment type="catalytic activity">
    <reaction evidence="4">
        <text>dTTP + H2O = dTMP + diphosphate + H(+)</text>
        <dbReference type="Rhea" id="RHEA:28534"/>
        <dbReference type="ChEBI" id="CHEBI:15377"/>
        <dbReference type="ChEBI" id="CHEBI:15378"/>
        <dbReference type="ChEBI" id="CHEBI:33019"/>
        <dbReference type="ChEBI" id="CHEBI:37568"/>
        <dbReference type="ChEBI" id="CHEBI:63528"/>
        <dbReference type="EC" id="3.6.1.9"/>
    </reaction>
</comment>
<dbReference type="InterPro" id="IPR029001">
    <property type="entry name" value="ITPase-like_fam"/>
</dbReference>
<comment type="subcellular location">
    <subcellularLocation>
        <location evidence="4">Cytoplasm</location>
    </subcellularLocation>
</comment>
<feature type="site" description="Important for substrate specificity" evidence="4">
    <location>
        <position position="69"/>
    </location>
</feature>
<dbReference type="PANTHER" id="PTHR43213:SF5">
    <property type="entry name" value="BIFUNCTIONAL DTTP_UTP PYROPHOSPHATASE_METHYLTRANSFERASE PROTEIN-RELATED"/>
    <property type="match status" value="1"/>
</dbReference>
<keyword evidence="4" id="KW-0963">Cytoplasm</keyword>
<dbReference type="InterPro" id="IPR003697">
    <property type="entry name" value="Maf-like"/>
</dbReference>
<sequence length="187" mass="21033">MPKIYLASKSPRRQELLKLMGLEYTLYIRDIDESYPESLKTTEVAEFIANKKAEAFTVAEEGVMITADTIVVVDNEILGKPNDAEDAFAMLKKLSGRKHQVITGVCVVAKDKKTSFSVTTDVYFKTITDTDINFYIENYKPFDKAGAYGIQEWIGVTAIEKIDGSYTNVVGLPTERLYTELKNFGFL</sequence>
<dbReference type="CDD" id="cd00555">
    <property type="entry name" value="Maf"/>
    <property type="match status" value="1"/>
</dbReference>
<evidence type="ECO:0000256" key="3">
    <source>
        <dbReference type="ARBA" id="ARBA00023080"/>
    </source>
</evidence>
<dbReference type="SUPFAM" id="SSF52972">
    <property type="entry name" value="ITPase-like"/>
    <property type="match status" value="1"/>
</dbReference>
<dbReference type="EMBL" id="JBHUDG010000001">
    <property type="protein sequence ID" value="MFD1628418.1"/>
    <property type="molecule type" value="Genomic_DNA"/>
</dbReference>
<evidence type="ECO:0000256" key="1">
    <source>
        <dbReference type="ARBA" id="ARBA00001968"/>
    </source>
</evidence>
<accession>A0ABW4I847</accession>
<comment type="function">
    <text evidence="4">Nucleoside triphosphate pyrophosphatase that hydrolyzes dTTP and UTP. May have a dual role in cell division arrest and in preventing the incorporation of modified nucleotides into cellular nucleic acids.</text>
</comment>
<comment type="catalytic activity">
    <reaction evidence="4">
        <text>UTP + H2O = UMP + diphosphate + H(+)</text>
        <dbReference type="Rhea" id="RHEA:29395"/>
        <dbReference type="ChEBI" id="CHEBI:15377"/>
        <dbReference type="ChEBI" id="CHEBI:15378"/>
        <dbReference type="ChEBI" id="CHEBI:33019"/>
        <dbReference type="ChEBI" id="CHEBI:46398"/>
        <dbReference type="ChEBI" id="CHEBI:57865"/>
        <dbReference type="EC" id="3.6.1.9"/>
    </reaction>
</comment>
<comment type="caution">
    <text evidence="4">Lacks conserved residue(s) required for the propagation of feature annotation.</text>
</comment>
<keyword evidence="2 4" id="KW-0378">Hydrolase</keyword>
<organism evidence="5 6">
    <name type="scientific">Pseudopedobacter beijingensis</name>
    <dbReference type="NCBI Taxonomy" id="1207056"/>
    <lineage>
        <taxon>Bacteria</taxon>
        <taxon>Pseudomonadati</taxon>
        <taxon>Bacteroidota</taxon>
        <taxon>Sphingobacteriia</taxon>
        <taxon>Sphingobacteriales</taxon>
        <taxon>Sphingobacteriaceae</taxon>
        <taxon>Pseudopedobacter</taxon>
    </lineage>
</organism>
<dbReference type="PANTHER" id="PTHR43213">
    <property type="entry name" value="BIFUNCTIONAL DTTP/UTP PYROPHOSPHATASE/METHYLTRANSFERASE PROTEIN-RELATED"/>
    <property type="match status" value="1"/>
</dbReference>
<dbReference type="HAMAP" id="MF_00528">
    <property type="entry name" value="Maf"/>
    <property type="match status" value="1"/>
</dbReference>
<dbReference type="Gene3D" id="3.90.950.10">
    <property type="match status" value="1"/>
</dbReference>
<proteinExistence type="inferred from homology"/>
<reference evidence="6" key="1">
    <citation type="journal article" date="2019" name="Int. J. Syst. Evol. Microbiol.">
        <title>The Global Catalogue of Microorganisms (GCM) 10K type strain sequencing project: providing services to taxonomists for standard genome sequencing and annotation.</title>
        <authorList>
            <consortium name="The Broad Institute Genomics Platform"/>
            <consortium name="The Broad Institute Genome Sequencing Center for Infectious Disease"/>
            <person name="Wu L."/>
            <person name="Ma J."/>
        </authorList>
    </citation>
    <scope>NUCLEOTIDE SEQUENCE [LARGE SCALE GENOMIC DNA]</scope>
    <source>
        <strain evidence="6">CCUG 53762</strain>
    </source>
</reference>
<dbReference type="PIRSF" id="PIRSF006305">
    <property type="entry name" value="Maf"/>
    <property type="match status" value="1"/>
</dbReference>
<dbReference type="GO" id="GO:0016787">
    <property type="term" value="F:hydrolase activity"/>
    <property type="evidence" value="ECO:0007669"/>
    <property type="project" value="UniProtKB-KW"/>
</dbReference>
<comment type="similarity">
    <text evidence="4">Belongs to the Maf family. YhdE subfamily.</text>
</comment>
<feature type="active site" description="Proton acceptor" evidence="4">
    <location>
        <position position="68"/>
    </location>
</feature>
<dbReference type="EC" id="3.6.1.9" evidence="4"/>
<evidence type="ECO:0000256" key="4">
    <source>
        <dbReference type="HAMAP-Rule" id="MF_00528"/>
    </source>
</evidence>
<evidence type="ECO:0000313" key="5">
    <source>
        <dbReference type="EMBL" id="MFD1628418.1"/>
    </source>
</evidence>
<protein>
    <recommendedName>
        <fullName evidence="4">dTTP/UTP pyrophosphatase</fullName>
        <shortName evidence="4">dTTPase/UTPase</shortName>
        <ecNumber evidence="4">3.6.1.9</ecNumber>
    </recommendedName>
    <alternativeName>
        <fullName evidence="4">Nucleoside triphosphate pyrophosphatase</fullName>
    </alternativeName>
    <alternativeName>
        <fullName evidence="4">Nucleotide pyrophosphatase</fullName>
        <shortName evidence="4">Nucleotide PPase</shortName>
    </alternativeName>
</protein>
<dbReference type="Pfam" id="PF02545">
    <property type="entry name" value="Maf"/>
    <property type="match status" value="1"/>
</dbReference>
<dbReference type="Proteomes" id="UP001597118">
    <property type="component" value="Unassembled WGS sequence"/>
</dbReference>
<feature type="site" description="Important for substrate specificity" evidence="4">
    <location>
        <position position="151"/>
    </location>
</feature>
<dbReference type="NCBIfam" id="TIGR00172">
    <property type="entry name" value="maf"/>
    <property type="match status" value="1"/>
</dbReference>
<name>A0ABW4I847_9SPHI</name>
<keyword evidence="3 4" id="KW-0546">Nucleotide metabolism</keyword>
<dbReference type="RefSeq" id="WP_379660805.1">
    <property type="nucleotide sequence ID" value="NZ_JBHUDG010000001.1"/>
</dbReference>
<evidence type="ECO:0000313" key="6">
    <source>
        <dbReference type="Proteomes" id="UP001597118"/>
    </source>
</evidence>